<dbReference type="InterPro" id="IPR029903">
    <property type="entry name" value="RmlD-like-bd"/>
</dbReference>
<dbReference type="Proteomes" id="UP000003688">
    <property type="component" value="Unassembled WGS sequence"/>
</dbReference>
<protein>
    <recommendedName>
        <fullName evidence="4 6">dTDP-4-dehydrorhamnose reductase</fullName>
        <ecNumber evidence="3 6">1.1.1.133</ecNumber>
    </recommendedName>
</protein>
<comment type="similarity">
    <text evidence="2 6">Belongs to the dTDP-4-dehydrorhamnose reductase family.</text>
</comment>
<comment type="caution">
    <text evidence="8">The sequence shown here is derived from an EMBL/GenBank/DDBJ whole genome shotgun (WGS) entry which is preliminary data.</text>
</comment>
<dbReference type="Pfam" id="PF04321">
    <property type="entry name" value="RmlD_sub_bind"/>
    <property type="match status" value="1"/>
</dbReference>
<dbReference type="InterPro" id="IPR005913">
    <property type="entry name" value="dTDP_dehydrorham_reduct"/>
</dbReference>
<dbReference type="GO" id="GO:0008831">
    <property type="term" value="F:dTDP-4-dehydrorhamnose reductase activity"/>
    <property type="evidence" value="ECO:0007669"/>
    <property type="project" value="UniProtKB-EC"/>
</dbReference>
<dbReference type="EMBL" id="ABOX02000018">
    <property type="protein sequence ID" value="EEF60305.1"/>
    <property type="molecule type" value="Genomic_DNA"/>
</dbReference>
<keyword evidence="9" id="KW-1185">Reference proteome</keyword>
<keyword evidence="6" id="KW-0521">NADP</keyword>
<sequence precursor="true">MKVLVIGGSGLVGSHVLKAALAAGHQAIGTYRRSPLSGLVPLDAGDAAAAGKLLDQEKPDAVVHAAGWTWVDGCEDDPKRAFAENAEQPANLARLCQKRGIHFTYFSTSYIFDGLDGPYDEDAKPNPINVYSQSKWEGEQRVQQETDGTALLPRIICVYGAEVQKKNFAYQVWNALREGKALTLPSDQCGNPTYAGDIARWLITLLEKRERGPWHLGGPWPTCTRPEWAEKLIAAFKAEGIISHPNFAVKTLPTADLRQKALRPLRAGMISMKAFGGEFESTEFNQTIRELVANSI</sequence>
<reference evidence="8 9" key="1">
    <citation type="journal article" date="2011" name="J. Bacteriol.">
        <title>Genome sequence of 'Pedosphaera parvula' Ellin514, an aerobic Verrucomicrobial isolate from pasture soil.</title>
        <authorList>
            <person name="Kant R."/>
            <person name="van Passel M.W."/>
            <person name="Sangwan P."/>
            <person name="Palva A."/>
            <person name="Lucas S."/>
            <person name="Copeland A."/>
            <person name="Lapidus A."/>
            <person name="Glavina Del Rio T."/>
            <person name="Dalin E."/>
            <person name="Tice H."/>
            <person name="Bruce D."/>
            <person name="Goodwin L."/>
            <person name="Pitluck S."/>
            <person name="Chertkov O."/>
            <person name="Larimer F.W."/>
            <person name="Land M.L."/>
            <person name="Hauser L."/>
            <person name="Brettin T.S."/>
            <person name="Detter J.C."/>
            <person name="Han S."/>
            <person name="de Vos W.M."/>
            <person name="Janssen P.H."/>
            <person name="Smidt H."/>
        </authorList>
    </citation>
    <scope>NUCLEOTIDE SEQUENCE [LARGE SCALE GENOMIC DNA]</scope>
    <source>
        <strain evidence="8 9">Ellin514</strain>
    </source>
</reference>
<dbReference type="STRING" id="320771.Cflav_PD3001"/>
<dbReference type="CDD" id="cd05254">
    <property type="entry name" value="dTDP_HR_like_SDR_e"/>
    <property type="match status" value="1"/>
</dbReference>
<evidence type="ECO:0000313" key="9">
    <source>
        <dbReference type="Proteomes" id="UP000003688"/>
    </source>
</evidence>
<organism evidence="8 9">
    <name type="scientific">Pedosphaera parvula (strain Ellin514)</name>
    <dbReference type="NCBI Taxonomy" id="320771"/>
    <lineage>
        <taxon>Bacteria</taxon>
        <taxon>Pseudomonadati</taxon>
        <taxon>Verrucomicrobiota</taxon>
        <taxon>Pedosphaerae</taxon>
        <taxon>Pedosphaerales</taxon>
        <taxon>Pedosphaeraceae</taxon>
        <taxon>Pedosphaera</taxon>
    </lineage>
</organism>
<proteinExistence type="inferred from homology"/>
<evidence type="ECO:0000256" key="5">
    <source>
        <dbReference type="ARBA" id="ARBA00048200"/>
    </source>
</evidence>
<dbReference type="PANTHER" id="PTHR10491">
    <property type="entry name" value="DTDP-4-DEHYDRORHAMNOSE REDUCTASE"/>
    <property type="match status" value="1"/>
</dbReference>
<evidence type="ECO:0000256" key="6">
    <source>
        <dbReference type="RuleBase" id="RU364082"/>
    </source>
</evidence>
<dbReference type="EC" id="1.1.1.133" evidence="3 6"/>
<dbReference type="GO" id="GO:0019305">
    <property type="term" value="P:dTDP-rhamnose biosynthetic process"/>
    <property type="evidence" value="ECO:0007669"/>
    <property type="project" value="UniProtKB-UniPathway"/>
</dbReference>
<feature type="domain" description="RmlD-like substrate binding" evidence="7">
    <location>
        <begin position="1"/>
        <end position="293"/>
    </location>
</feature>
<gene>
    <name evidence="8" type="ORF">Cflav_PD3001</name>
</gene>
<evidence type="ECO:0000313" key="8">
    <source>
        <dbReference type="EMBL" id="EEF60305.1"/>
    </source>
</evidence>
<dbReference type="SUPFAM" id="SSF51735">
    <property type="entry name" value="NAD(P)-binding Rossmann-fold domains"/>
    <property type="match status" value="1"/>
</dbReference>
<name>B9XIP2_PEDPL</name>
<comment type="pathway">
    <text evidence="1 6">Carbohydrate biosynthesis; dTDP-L-rhamnose biosynthesis.</text>
</comment>
<keyword evidence="6" id="KW-0560">Oxidoreductase</keyword>
<comment type="function">
    <text evidence="6">Catalyzes the reduction of dTDP-6-deoxy-L-lyxo-4-hexulose to yield dTDP-L-rhamnose.</text>
</comment>
<dbReference type="PANTHER" id="PTHR10491:SF4">
    <property type="entry name" value="METHIONINE ADENOSYLTRANSFERASE 2 SUBUNIT BETA"/>
    <property type="match status" value="1"/>
</dbReference>
<dbReference type="UniPathway" id="UPA00124"/>
<dbReference type="OrthoDB" id="9803892at2"/>
<dbReference type="InterPro" id="IPR036291">
    <property type="entry name" value="NAD(P)-bd_dom_sf"/>
</dbReference>
<evidence type="ECO:0000256" key="2">
    <source>
        <dbReference type="ARBA" id="ARBA00010944"/>
    </source>
</evidence>
<evidence type="ECO:0000256" key="1">
    <source>
        <dbReference type="ARBA" id="ARBA00004781"/>
    </source>
</evidence>
<comment type="catalytic activity">
    <reaction evidence="5">
        <text>dTDP-beta-L-rhamnose + NADP(+) = dTDP-4-dehydro-beta-L-rhamnose + NADPH + H(+)</text>
        <dbReference type="Rhea" id="RHEA:21796"/>
        <dbReference type="ChEBI" id="CHEBI:15378"/>
        <dbReference type="ChEBI" id="CHEBI:57510"/>
        <dbReference type="ChEBI" id="CHEBI:57783"/>
        <dbReference type="ChEBI" id="CHEBI:58349"/>
        <dbReference type="ChEBI" id="CHEBI:62830"/>
        <dbReference type="EC" id="1.1.1.133"/>
    </reaction>
</comment>
<evidence type="ECO:0000256" key="3">
    <source>
        <dbReference type="ARBA" id="ARBA00012929"/>
    </source>
</evidence>
<accession>B9XIP2</accession>
<evidence type="ECO:0000259" key="7">
    <source>
        <dbReference type="Pfam" id="PF04321"/>
    </source>
</evidence>
<dbReference type="Gene3D" id="3.40.50.720">
    <property type="entry name" value="NAD(P)-binding Rossmann-like Domain"/>
    <property type="match status" value="1"/>
</dbReference>
<evidence type="ECO:0000256" key="4">
    <source>
        <dbReference type="ARBA" id="ARBA00017099"/>
    </source>
</evidence>
<dbReference type="RefSeq" id="WP_007415685.1">
    <property type="nucleotide sequence ID" value="NZ_ABOX02000018.1"/>
</dbReference>
<dbReference type="AlphaFoldDB" id="B9XIP2"/>